<dbReference type="AlphaFoldDB" id="A0A3P6TAU1"/>
<proteinExistence type="predicted"/>
<name>A0A3P6TAU1_LITSI</name>
<reference evidence="2 3" key="1">
    <citation type="submission" date="2018-08" db="EMBL/GenBank/DDBJ databases">
        <authorList>
            <person name="Laetsch R D."/>
            <person name="Stevens L."/>
            <person name="Kumar S."/>
            <person name="Blaxter L. M."/>
        </authorList>
    </citation>
    <scope>NUCLEOTIDE SEQUENCE [LARGE SCALE GENOMIC DNA]</scope>
</reference>
<dbReference type="EMBL" id="UYRX01000174">
    <property type="protein sequence ID" value="VDK76410.1"/>
    <property type="molecule type" value="Genomic_DNA"/>
</dbReference>
<feature type="compositionally biased region" description="Pro residues" evidence="1">
    <location>
        <begin position="39"/>
        <end position="61"/>
    </location>
</feature>
<organism evidence="2 3">
    <name type="scientific">Litomosoides sigmodontis</name>
    <name type="common">Filarial nematode worm</name>
    <dbReference type="NCBI Taxonomy" id="42156"/>
    <lineage>
        <taxon>Eukaryota</taxon>
        <taxon>Metazoa</taxon>
        <taxon>Ecdysozoa</taxon>
        <taxon>Nematoda</taxon>
        <taxon>Chromadorea</taxon>
        <taxon>Rhabditida</taxon>
        <taxon>Spirurina</taxon>
        <taxon>Spiruromorpha</taxon>
        <taxon>Filarioidea</taxon>
        <taxon>Onchocercidae</taxon>
        <taxon>Litomosoides</taxon>
    </lineage>
</organism>
<keyword evidence="3" id="KW-1185">Reference proteome</keyword>
<protein>
    <submittedName>
        <fullName evidence="2">Uncharacterized protein</fullName>
    </submittedName>
</protein>
<gene>
    <name evidence="2" type="ORF">NLS_LOCUS3282</name>
</gene>
<sequence length="166" mass="18490">MSEVVINIIQLTKEAYASSEVAFSPHRSSTDIPKLKFATPPPSAPPPPPPPAPPPPPPPPSSSSSSSIIIIIIIIIHHHRHPHHYTISYKNVAYCIRLNKQGKECTIHCHSFSCLTFVEGTLSPLVSARHLEPVQQYLVLLCYNTPFLHPIVEYVECEFVTLRVMN</sequence>
<evidence type="ECO:0000313" key="3">
    <source>
        <dbReference type="Proteomes" id="UP000277928"/>
    </source>
</evidence>
<accession>A0A3P6TAU1</accession>
<feature type="region of interest" description="Disordered" evidence="1">
    <location>
        <begin position="26"/>
        <end position="64"/>
    </location>
</feature>
<evidence type="ECO:0000313" key="2">
    <source>
        <dbReference type="EMBL" id="VDK76410.1"/>
    </source>
</evidence>
<dbReference type="Proteomes" id="UP000277928">
    <property type="component" value="Unassembled WGS sequence"/>
</dbReference>
<evidence type="ECO:0000256" key="1">
    <source>
        <dbReference type="SAM" id="MobiDB-lite"/>
    </source>
</evidence>